<dbReference type="InterPro" id="IPR046357">
    <property type="entry name" value="PPIase_dom_sf"/>
</dbReference>
<comment type="catalytic activity">
    <reaction evidence="1 6">
        <text>[protein]-peptidylproline (omega=180) = [protein]-peptidylproline (omega=0)</text>
        <dbReference type="Rhea" id="RHEA:16237"/>
        <dbReference type="Rhea" id="RHEA-COMP:10747"/>
        <dbReference type="Rhea" id="RHEA-COMP:10748"/>
        <dbReference type="ChEBI" id="CHEBI:83833"/>
        <dbReference type="ChEBI" id="CHEBI:83834"/>
        <dbReference type="EC" id="5.2.1.8"/>
    </reaction>
</comment>
<feature type="region of interest" description="Disordered" evidence="7">
    <location>
        <begin position="225"/>
        <end position="263"/>
    </location>
</feature>
<evidence type="ECO:0000313" key="10">
    <source>
        <dbReference type="EMBL" id="SJN15998.1"/>
    </source>
</evidence>
<feature type="region of interest" description="Disordered" evidence="7">
    <location>
        <begin position="36"/>
        <end position="110"/>
    </location>
</feature>
<dbReference type="AlphaFoldDB" id="A0A1R4I886"/>
<dbReference type="EMBL" id="FUKP01000006">
    <property type="protein sequence ID" value="SJN15998.1"/>
    <property type="molecule type" value="Genomic_DNA"/>
</dbReference>
<sequence>MLESMTSIIPLGRSRRPLTALSMSLAALLLATACAGEDAPAEGDSPSGAETSAAGPAENGDGGEKDAEGDDEDYTRAEAGTGVGQTDKLEAVSLSAADGEEPVVQADTPIKADEVSTRVLKTSDREPAKDGDLVTVSTVAVNPEDGEVMGENFSTGPEVVMLNQRLKDANQELYRMLRTSAPGAEVAYYIPEQKAEKGEDGQPQGQDMPAALYVFRVNDILPTEAQGEEVTDLDDSLPKVTVDEESGHPKIEKPSGDAPKDLTVQPLIQGEGEEVGEHDQVTVQYTGVTWSEGKTFDSSWEKGGDPATFSLDGVIEGWKEGLAGQKVGSRVLVSVPSEKAYGEAGSPPNIGKNEDLLFVVDILHTQAPAQPQQDDSEDSDR</sequence>
<dbReference type="InterPro" id="IPR001179">
    <property type="entry name" value="PPIase_FKBP_dom"/>
</dbReference>
<feature type="compositionally biased region" description="Basic and acidic residues" evidence="7">
    <location>
        <begin position="241"/>
        <end position="260"/>
    </location>
</feature>
<dbReference type="Gene3D" id="3.10.50.40">
    <property type="match status" value="1"/>
</dbReference>
<evidence type="ECO:0000256" key="2">
    <source>
        <dbReference type="ARBA" id="ARBA00006577"/>
    </source>
</evidence>
<evidence type="ECO:0000313" key="11">
    <source>
        <dbReference type="Proteomes" id="UP000196230"/>
    </source>
</evidence>
<dbReference type="SUPFAM" id="SSF54534">
    <property type="entry name" value="FKBP-like"/>
    <property type="match status" value="1"/>
</dbReference>
<dbReference type="PROSITE" id="PS50059">
    <property type="entry name" value="FKBP_PPIASE"/>
    <property type="match status" value="1"/>
</dbReference>
<comment type="similarity">
    <text evidence="2">Belongs to the FKBP-type PPIase family.</text>
</comment>
<feature type="chain" id="PRO_5012526218" description="peptidylprolyl isomerase" evidence="8">
    <location>
        <begin position="36"/>
        <end position="381"/>
    </location>
</feature>
<evidence type="ECO:0000256" key="4">
    <source>
        <dbReference type="ARBA" id="ARBA00023110"/>
    </source>
</evidence>
<evidence type="ECO:0000259" key="9">
    <source>
        <dbReference type="PROSITE" id="PS50059"/>
    </source>
</evidence>
<feature type="compositionally biased region" description="Acidic residues" evidence="7">
    <location>
        <begin position="226"/>
        <end position="235"/>
    </location>
</feature>
<keyword evidence="5 6" id="KW-0413">Isomerase</keyword>
<evidence type="ECO:0000256" key="3">
    <source>
        <dbReference type="ARBA" id="ARBA00013194"/>
    </source>
</evidence>
<accession>A0A1R4I886</accession>
<dbReference type="Pfam" id="PF00254">
    <property type="entry name" value="FKBP_C"/>
    <property type="match status" value="1"/>
</dbReference>
<keyword evidence="8" id="KW-0732">Signal</keyword>
<gene>
    <name evidence="10" type="ORF">FM125_00620</name>
</gene>
<organism evidence="10 11">
    <name type="scientific">Micrococcus lylae</name>
    <dbReference type="NCBI Taxonomy" id="1273"/>
    <lineage>
        <taxon>Bacteria</taxon>
        <taxon>Bacillati</taxon>
        <taxon>Actinomycetota</taxon>
        <taxon>Actinomycetes</taxon>
        <taxon>Micrococcales</taxon>
        <taxon>Micrococcaceae</taxon>
        <taxon>Micrococcus</taxon>
    </lineage>
</organism>
<evidence type="ECO:0000256" key="7">
    <source>
        <dbReference type="SAM" id="MobiDB-lite"/>
    </source>
</evidence>
<protein>
    <recommendedName>
        <fullName evidence="3 6">peptidylprolyl isomerase</fullName>
        <ecNumber evidence="3 6">5.2.1.8</ecNumber>
    </recommendedName>
</protein>
<dbReference type="PANTHER" id="PTHR43811:SF19">
    <property type="entry name" value="39 KDA FK506-BINDING NUCLEAR PROTEIN"/>
    <property type="match status" value="1"/>
</dbReference>
<dbReference type="EC" id="5.2.1.8" evidence="3 6"/>
<dbReference type="Proteomes" id="UP000196230">
    <property type="component" value="Unassembled WGS sequence"/>
</dbReference>
<evidence type="ECO:0000256" key="6">
    <source>
        <dbReference type="PROSITE-ProRule" id="PRU00277"/>
    </source>
</evidence>
<feature type="signal peptide" evidence="8">
    <location>
        <begin position="1"/>
        <end position="35"/>
    </location>
</feature>
<evidence type="ECO:0000256" key="5">
    <source>
        <dbReference type="ARBA" id="ARBA00023235"/>
    </source>
</evidence>
<dbReference type="PANTHER" id="PTHR43811">
    <property type="entry name" value="FKBP-TYPE PEPTIDYL-PROLYL CIS-TRANS ISOMERASE FKPA"/>
    <property type="match status" value="1"/>
</dbReference>
<dbReference type="GO" id="GO:0003755">
    <property type="term" value="F:peptidyl-prolyl cis-trans isomerase activity"/>
    <property type="evidence" value="ECO:0007669"/>
    <property type="project" value="UniProtKB-KW"/>
</dbReference>
<evidence type="ECO:0000256" key="1">
    <source>
        <dbReference type="ARBA" id="ARBA00000971"/>
    </source>
</evidence>
<evidence type="ECO:0000256" key="8">
    <source>
        <dbReference type="SAM" id="SignalP"/>
    </source>
</evidence>
<reference evidence="10 11" key="1">
    <citation type="submission" date="2017-02" db="EMBL/GenBank/DDBJ databases">
        <authorList>
            <person name="Peterson S.W."/>
        </authorList>
    </citation>
    <scope>NUCLEOTIDE SEQUENCE [LARGE SCALE GENOMIC DNA]</scope>
    <source>
        <strain evidence="10 11">2B3F</strain>
    </source>
</reference>
<feature type="domain" description="PPIase FKBP-type" evidence="9">
    <location>
        <begin position="278"/>
        <end position="366"/>
    </location>
</feature>
<name>A0A1R4I886_9MICC</name>
<keyword evidence="4 6" id="KW-0697">Rotamase</keyword>
<proteinExistence type="inferred from homology"/>